<protein>
    <recommendedName>
        <fullName evidence="5">MD-2-related lipid-recognition domain-containing protein</fullName>
    </recommendedName>
</protein>
<evidence type="ECO:0000256" key="2">
    <source>
        <dbReference type="SAM" id="SignalP"/>
    </source>
</evidence>
<accession>A0AAN9GJC8</accession>
<dbReference type="SUPFAM" id="SSF141086">
    <property type="entry name" value="Agglutinin HPA-like"/>
    <property type="match status" value="1"/>
</dbReference>
<dbReference type="AlphaFoldDB" id="A0AAN9GJC8"/>
<feature type="signal peptide" evidence="2">
    <location>
        <begin position="1"/>
        <end position="22"/>
    </location>
</feature>
<sequence>MSTCVYLLALVGLLLCGEQVCCTYFNPYSGSNVIENLQRRLNSLERQAASRSQRLADMERIVTDLARQSCITGRAAIQICPDSPFDVTLLCVQGPFLNGDPPTIVDFTINFNTPFLTTPVVTVAISGQSLLLAKNCSAVITGATPEGFTFNYTADVLLPVATEVTWFACPGALFDLNQQLPLRSRSALRYSQLGESR</sequence>
<organism evidence="3 4">
    <name type="scientific">Littorina saxatilis</name>
    <dbReference type="NCBI Taxonomy" id="31220"/>
    <lineage>
        <taxon>Eukaryota</taxon>
        <taxon>Metazoa</taxon>
        <taxon>Spiralia</taxon>
        <taxon>Lophotrochozoa</taxon>
        <taxon>Mollusca</taxon>
        <taxon>Gastropoda</taxon>
        <taxon>Caenogastropoda</taxon>
        <taxon>Littorinimorpha</taxon>
        <taxon>Littorinoidea</taxon>
        <taxon>Littorinidae</taxon>
        <taxon>Littorina</taxon>
    </lineage>
</organism>
<dbReference type="Proteomes" id="UP001374579">
    <property type="component" value="Unassembled WGS sequence"/>
</dbReference>
<keyword evidence="4" id="KW-1185">Reference proteome</keyword>
<evidence type="ECO:0000313" key="3">
    <source>
        <dbReference type="EMBL" id="KAK7110176.1"/>
    </source>
</evidence>
<feature type="chain" id="PRO_5043030750" description="MD-2-related lipid-recognition domain-containing protein" evidence="2">
    <location>
        <begin position="23"/>
        <end position="197"/>
    </location>
</feature>
<dbReference type="InterPro" id="IPR037221">
    <property type="entry name" value="H-type_lectin_dom_sf"/>
</dbReference>
<keyword evidence="1" id="KW-0175">Coiled coil</keyword>
<name>A0AAN9GJC8_9CAEN</name>
<reference evidence="3 4" key="1">
    <citation type="submission" date="2024-02" db="EMBL/GenBank/DDBJ databases">
        <title>Chromosome-scale genome assembly of the rough periwinkle Littorina saxatilis.</title>
        <authorList>
            <person name="De Jode A."/>
            <person name="Faria R."/>
            <person name="Formenti G."/>
            <person name="Sims Y."/>
            <person name="Smith T.P."/>
            <person name="Tracey A."/>
            <person name="Wood J.M.D."/>
            <person name="Zagrodzka Z.B."/>
            <person name="Johannesson K."/>
            <person name="Butlin R.K."/>
            <person name="Leder E.H."/>
        </authorList>
    </citation>
    <scope>NUCLEOTIDE SEQUENCE [LARGE SCALE GENOMIC DNA]</scope>
    <source>
        <strain evidence="3">Snail1</strain>
        <tissue evidence="3">Muscle</tissue>
    </source>
</reference>
<evidence type="ECO:0000313" key="4">
    <source>
        <dbReference type="Proteomes" id="UP001374579"/>
    </source>
</evidence>
<gene>
    <name evidence="3" type="ORF">V1264_014098</name>
</gene>
<comment type="caution">
    <text evidence="3">The sequence shown here is derived from an EMBL/GenBank/DDBJ whole genome shotgun (WGS) entry which is preliminary data.</text>
</comment>
<keyword evidence="2" id="KW-0732">Signal</keyword>
<evidence type="ECO:0008006" key="5">
    <source>
        <dbReference type="Google" id="ProtNLM"/>
    </source>
</evidence>
<evidence type="ECO:0000256" key="1">
    <source>
        <dbReference type="SAM" id="Coils"/>
    </source>
</evidence>
<feature type="coiled-coil region" evidence="1">
    <location>
        <begin position="34"/>
        <end position="61"/>
    </location>
</feature>
<dbReference type="EMBL" id="JBAMIC010000003">
    <property type="protein sequence ID" value="KAK7110176.1"/>
    <property type="molecule type" value="Genomic_DNA"/>
</dbReference>
<proteinExistence type="predicted"/>